<feature type="non-terminal residue" evidence="9">
    <location>
        <position position="1"/>
    </location>
</feature>
<sequence length="74" mass="8250">MTQSNESKTENGGQGKRMHKKSRGGCITCKIRRKKCDEMRPSCQRCTGTGRKCDGYLSMKIDNLDFSSTGSNLL</sequence>
<dbReference type="Pfam" id="PF00172">
    <property type="entry name" value="Zn_clus"/>
    <property type="match status" value="1"/>
</dbReference>
<dbReference type="RefSeq" id="XP_046074921.1">
    <property type="nucleotide sequence ID" value="XM_046215323.1"/>
</dbReference>
<gene>
    <name evidence="9" type="ORF">BGW36DRAFT_371084</name>
</gene>
<keyword evidence="3" id="KW-0805">Transcription regulation</keyword>
<protein>
    <recommendedName>
        <fullName evidence="8">Zn(2)-C6 fungal-type domain-containing protein</fullName>
    </recommendedName>
</protein>
<evidence type="ECO:0000256" key="5">
    <source>
        <dbReference type="ARBA" id="ARBA00023163"/>
    </source>
</evidence>
<keyword evidence="2" id="KW-0862">Zinc</keyword>
<dbReference type="PANTHER" id="PTHR36206">
    <property type="entry name" value="ASPERCRYPTIN BIOSYNTHESIS CLUSTER-SPECIFIC TRANSCRIPTION REGULATOR ATNN-RELATED"/>
    <property type="match status" value="1"/>
</dbReference>
<evidence type="ECO:0000313" key="10">
    <source>
        <dbReference type="Proteomes" id="UP001201262"/>
    </source>
</evidence>
<evidence type="ECO:0000256" key="2">
    <source>
        <dbReference type="ARBA" id="ARBA00022833"/>
    </source>
</evidence>
<dbReference type="AlphaFoldDB" id="A0AAD4KWD7"/>
<dbReference type="GO" id="GO:0003677">
    <property type="term" value="F:DNA binding"/>
    <property type="evidence" value="ECO:0007669"/>
    <property type="project" value="UniProtKB-KW"/>
</dbReference>
<dbReference type="Proteomes" id="UP001201262">
    <property type="component" value="Unassembled WGS sequence"/>
</dbReference>
<keyword evidence="10" id="KW-1185">Reference proteome</keyword>
<dbReference type="PROSITE" id="PS50048">
    <property type="entry name" value="ZN2_CY6_FUNGAL_2"/>
    <property type="match status" value="1"/>
</dbReference>
<keyword evidence="5" id="KW-0804">Transcription</keyword>
<organism evidence="9 10">
    <name type="scientific">Talaromyces proteolyticus</name>
    <dbReference type="NCBI Taxonomy" id="1131652"/>
    <lineage>
        <taxon>Eukaryota</taxon>
        <taxon>Fungi</taxon>
        <taxon>Dikarya</taxon>
        <taxon>Ascomycota</taxon>
        <taxon>Pezizomycotina</taxon>
        <taxon>Eurotiomycetes</taxon>
        <taxon>Eurotiomycetidae</taxon>
        <taxon>Eurotiales</taxon>
        <taxon>Trichocomaceae</taxon>
        <taxon>Talaromyces</taxon>
        <taxon>Talaromyces sect. Bacilispori</taxon>
    </lineage>
</organism>
<dbReference type="GO" id="GO:0000981">
    <property type="term" value="F:DNA-binding transcription factor activity, RNA polymerase II-specific"/>
    <property type="evidence" value="ECO:0007669"/>
    <property type="project" value="InterPro"/>
</dbReference>
<evidence type="ECO:0000256" key="1">
    <source>
        <dbReference type="ARBA" id="ARBA00022723"/>
    </source>
</evidence>
<dbReference type="CDD" id="cd00067">
    <property type="entry name" value="GAL4"/>
    <property type="match status" value="1"/>
</dbReference>
<dbReference type="PANTHER" id="PTHR36206:SF16">
    <property type="entry name" value="TRANSCRIPTION FACTOR DOMAIN-CONTAINING PROTEIN-RELATED"/>
    <property type="match status" value="1"/>
</dbReference>
<feature type="domain" description="Zn(2)-C6 fungal-type" evidence="8">
    <location>
        <begin position="25"/>
        <end position="53"/>
    </location>
</feature>
<proteinExistence type="predicted"/>
<dbReference type="GeneID" id="70245610"/>
<evidence type="ECO:0000313" key="9">
    <source>
        <dbReference type="EMBL" id="KAH8701545.1"/>
    </source>
</evidence>
<keyword evidence="1" id="KW-0479">Metal-binding</keyword>
<dbReference type="Gene3D" id="4.10.240.10">
    <property type="entry name" value="Zn(2)-C6 fungal-type DNA-binding domain"/>
    <property type="match status" value="1"/>
</dbReference>
<dbReference type="SMART" id="SM00066">
    <property type="entry name" value="GAL4"/>
    <property type="match status" value="1"/>
</dbReference>
<name>A0AAD4KWD7_9EURO</name>
<accession>A0AAD4KWD7</accession>
<keyword evidence="6" id="KW-0539">Nucleus</keyword>
<reference evidence="9" key="1">
    <citation type="submission" date="2021-12" db="EMBL/GenBank/DDBJ databases">
        <title>Convergent genome expansion in fungi linked to evolution of root-endophyte symbiosis.</title>
        <authorList>
            <consortium name="DOE Joint Genome Institute"/>
            <person name="Ke Y.-H."/>
            <person name="Bonito G."/>
            <person name="Liao H.-L."/>
            <person name="Looney B."/>
            <person name="Rojas-Flechas A."/>
            <person name="Nash J."/>
            <person name="Hameed K."/>
            <person name="Schadt C."/>
            <person name="Martin F."/>
            <person name="Crous P.W."/>
            <person name="Miettinen O."/>
            <person name="Magnuson J.K."/>
            <person name="Labbe J."/>
            <person name="Jacobson D."/>
            <person name="Doktycz M.J."/>
            <person name="Veneault-Fourrey C."/>
            <person name="Kuo A."/>
            <person name="Mondo S."/>
            <person name="Calhoun S."/>
            <person name="Riley R."/>
            <person name="Ohm R."/>
            <person name="LaButti K."/>
            <person name="Andreopoulos B."/>
            <person name="Pangilinan J."/>
            <person name="Nolan M."/>
            <person name="Tritt A."/>
            <person name="Clum A."/>
            <person name="Lipzen A."/>
            <person name="Daum C."/>
            <person name="Barry K."/>
            <person name="Grigoriev I.V."/>
            <person name="Vilgalys R."/>
        </authorList>
    </citation>
    <scope>NUCLEOTIDE SEQUENCE</scope>
    <source>
        <strain evidence="9">PMI_201</strain>
    </source>
</reference>
<evidence type="ECO:0000256" key="7">
    <source>
        <dbReference type="SAM" id="MobiDB-lite"/>
    </source>
</evidence>
<comment type="caution">
    <text evidence="9">The sequence shown here is derived from an EMBL/GenBank/DDBJ whole genome shotgun (WGS) entry which is preliminary data.</text>
</comment>
<dbReference type="SUPFAM" id="SSF57701">
    <property type="entry name" value="Zn2/Cys6 DNA-binding domain"/>
    <property type="match status" value="1"/>
</dbReference>
<dbReference type="InterPro" id="IPR001138">
    <property type="entry name" value="Zn2Cys6_DnaBD"/>
</dbReference>
<dbReference type="EMBL" id="JAJTJA010000003">
    <property type="protein sequence ID" value="KAH8701545.1"/>
    <property type="molecule type" value="Genomic_DNA"/>
</dbReference>
<dbReference type="GO" id="GO:0008270">
    <property type="term" value="F:zinc ion binding"/>
    <property type="evidence" value="ECO:0007669"/>
    <property type="project" value="InterPro"/>
</dbReference>
<evidence type="ECO:0000259" key="8">
    <source>
        <dbReference type="PROSITE" id="PS50048"/>
    </source>
</evidence>
<keyword evidence="4" id="KW-0238">DNA-binding</keyword>
<dbReference type="InterPro" id="IPR052360">
    <property type="entry name" value="Transcr_Regulatory_Proteins"/>
</dbReference>
<evidence type="ECO:0000256" key="4">
    <source>
        <dbReference type="ARBA" id="ARBA00023125"/>
    </source>
</evidence>
<dbReference type="InterPro" id="IPR036864">
    <property type="entry name" value="Zn2-C6_fun-type_DNA-bd_sf"/>
</dbReference>
<evidence type="ECO:0000256" key="6">
    <source>
        <dbReference type="ARBA" id="ARBA00023242"/>
    </source>
</evidence>
<dbReference type="PROSITE" id="PS00463">
    <property type="entry name" value="ZN2_CY6_FUNGAL_1"/>
    <property type="match status" value="1"/>
</dbReference>
<feature type="region of interest" description="Disordered" evidence="7">
    <location>
        <begin position="1"/>
        <end position="23"/>
    </location>
</feature>
<evidence type="ECO:0000256" key="3">
    <source>
        <dbReference type="ARBA" id="ARBA00023015"/>
    </source>
</evidence>